<dbReference type="InterPro" id="IPR043917">
    <property type="entry name" value="DUF5753"/>
</dbReference>
<sequence length="244" mass="27360">MCDRATGTPLLVKALMDCYGIDDPAVRADVLDPVRADKEQQKPWWRKYSTVLTPTQYDGYLALEAGAVSLSSYQPMLVPGLLQTEGYARAVISRMRMDLTPQQVEALVKVRIERQHSRLGGDQPAKLWAILDEAVVRRAVGSEAVMRDQLDWLLTAGEQPNITVQLLPFSLGAYPGLYGPFVILTFTDPTPDLVWLENPRNSVYLETADDVDHYKEVYDHLRACALGPSETRTRIAQISKELRS</sequence>
<protein>
    <recommendedName>
        <fullName evidence="1">DUF5753 domain-containing protein</fullName>
    </recommendedName>
</protein>
<dbReference type="Proteomes" id="UP000236520">
    <property type="component" value="Unassembled WGS sequence"/>
</dbReference>
<evidence type="ECO:0000313" key="3">
    <source>
        <dbReference type="Proteomes" id="UP000236520"/>
    </source>
</evidence>
<reference evidence="2 3" key="1">
    <citation type="submission" date="2015-09" db="EMBL/GenBank/DDBJ databases">
        <title>Genome sequence, genome mining and natural product profiling of a biocontrol bacterium Streptomyces malaysiensis F913.</title>
        <authorList>
            <person name="Xu Y."/>
            <person name="Wei J."/>
            <person name="Xie J."/>
            <person name="Li T."/>
            <person name="Zhou Z."/>
        </authorList>
    </citation>
    <scope>NUCLEOTIDE SEQUENCE [LARGE SCALE GENOMIC DNA]</scope>
    <source>
        <strain evidence="2 3">F913</strain>
    </source>
</reference>
<name>A0A2J7YZM3_STRMQ</name>
<evidence type="ECO:0000313" key="2">
    <source>
        <dbReference type="EMBL" id="PNG93471.1"/>
    </source>
</evidence>
<dbReference type="Pfam" id="PF19054">
    <property type="entry name" value="DUF5753"/>
    <property type="match status" value="1"/>
</dbReference>
<dbReference type="EMBL" id="LJIW01000002">
    <property type="protein sequence ID" value="PNG93471.1"/>
    <property type="molecule type" value="Genomic_DNA"/>
</dbReference>
<proteinExistence type="predicted"/>
<feature type="domain" description="DUF5753" evidence="1">
    <location>
        <begin position="59"/>
        <end position="236"/>
    </location>
</feature>
<dbReference type="AlphaFoldDB" id="A0A2J7YZM3"/>
<evidence type="ECO:0000259" key="1">
    <source>
        <dbReference type="Pfam" id="PF19054"/>
    </source>
</evidence>
<comment type="caution">
    <text evidence="2">The sequence shown here is derived from an EMBL/GenBank/DDBJ whole genome shotgun (WGS) entry which is preliminary data.</text>
</comment>
<organism evidence="2 3">
    <name type="scientific">Streptomyces malaysiensis</name>
    <dbReference type="NCBI Taxonomy" id="92644"/>
    <lineage>
        <taxon>Bacteria</taxon>
        <taxon>Bacillati</taxon>
        <taxon>Actinomycetota</taxon>
        <taxon>Actinomycetes</taxon>
        <taxon>Kitasatosporales</taxon>
        <taxon>Streptomycetaceae</taxon>
        <taxon>Streptomyces</taxon>
        <taxon>Streptomyces violaceusniger group</taxon>
    </lineage>
</organism>
<accession>A0A2J7YZM3</accession>
<keyword evidence="3" id="KW-1185">Reference proteome</keyword>
<gene>
    <name evidence="2" type="ORF">SMF913_28936</name>
</gene>